<dbReference type="Gene3D" id="3.10.100.10">
    <property type="entry name" value="Mannose-Binding Protein A, subunit A"/>
    <property type="match status" value="1"/>
</dbReference>
<gene>
    <name evidence="4" type="ORF">BRAFLDRAFT_118622</name>
</gene>
<sequence>MASKGRQIVEEVIQKTDVNAPKGKRQEVAKMIVPHGARASSRKDYVPGRPSLTYKKTREREAEKEAVVGGNVSLMVSIFERKQDEERRASTESPQPQKVSRREEGDLLSSFNASLREEEEEKLRQMEELREKLKEERGLITDDARIVQTTSEVLLTMEQQKDKEMELIRAQLKEERVNISEDGKIVETSKSALLSEEEAKRVQLELEKAELARQRLQLSGDASIVEKAKGALFTTEEHQEKEAWRTDGKMVSATKESIMTYQQGDSKVELTESTTTYTADEEEGGKAPDITAQAEITTSISEADLQTTEGEIDGRTEIGGGEMKAVESDTLTAVPASAEIEKTIGDSQVLIDDIIALTRAKREERMSRRQTTSSRTITSYGTSGDEVQGITTTETVVMENGDTVQANDAGMAGLHVTASEARVETIGEEPLPEVPGIDFKQFDDVRDMADDMLREEDNPPAPAQEGTSSVHFCEDPEYLATRIPGLCIRKLNCNGCAAQYHVARATCEAEGASLLTRINEEQFVLLQEEDYYNLQGSWIGLDDIAVEGAYMWNDGSPLGSFRPFHPTVLNDEATDCVIVGRNVGSVWAPYDCNNKVRYICQK</sequence>
<evidence type="ECO:0000259" key="3">
    <source>
        <dbReference type="PROSITE" id="PS50041"/>
    </source>
</evidence>
<dbReference type="InterPro" id="IPR016187">
    <property type="entry name" value="CTDL_fold"/>
</dbReference>
<dbReference type="CDD" id="cd00037">
    <property type="entry name" value="CLECT"/>
    <property type="match status" value="1"/>
</dbReference>
<evidence type="ECO:0000256" key="1">
    <source>
        <dbReference type="SAM" id="Coils"/>
    </source>
</evidence>
<dbReference type="AlphaFoldDB" id="C3Z8R8"/>
<reference evidence="4" key="1">
    <citation type="journal article" date="2008" name="Nature">
        <title>The amphioxus genome and the evolution of the chordate karyotype.</title>
        <authorList>
            <consortium name="US DOE Joint Genome Institute (JGI-PGF)"/>
            <person name="Putnam N.H."/>
            <person name="Butts T."/>
            <person name="Ferrier D.E.K."/>
            <person name="Furlong R.F."/>
            <person name="Hellsten U."/>
            <person name="Kawashima T."/>
            <person name="Robinson-Rechavi M."/>
            <person name="Shoguchi E."/>
            <person name="Terry A."/>
            <person name="Yu J.-K."/>
            <person name="Benito-Gutierrez E.L."/>
            <person name="Dubchak I."/>
            <person name="Garcia-Fernandez J."/>
            <person name="Gibson-Brown J.J."/>
            <person name="Grigoriev I.V."/>
            <person name="Horton A.C."/>
            <person name="de Jong P.J."/>
            <person name="Jurka J."/>
            <person name="Kapitonov V.V."/>
            <person name="Kohara Y."/>
            <person name="Kuroki Y."/>
            <person name="Lindquist E."/>
            <person name="Lucas S."/>
            <person name="Osoegawa K."/>
            <person name="Pennacchio L.A."/>
            <person name="Salamov A.A."/>
            <person name="Satou Y."/>
            <person name="Sauka-Spengler T."/>
            <person name="Schmutz J."/>
            <person name="Shin-I T."/>
            <person name="Toyoda A."/>
            <person name="Bronner-Fraser M."/>
            <person name="Fujiyama A."/>
            <person name="Holland L.Z."/>
            <person name="Holland P.W.H."/>
            <person name="Satoh N."/>
            <person name="Rokhsar D.S."/>
        </authorList>
    </citation>
    <scope>NUCLEOTIDE SEQUENCE [LARGE SCALE GENOMIC DNA]</scope>
    <source>
        <strain evidence="4">S238N-H82</strain>
        <tissue evidence="4">Testes</tissue>
    </source>
</reference>
<feature type="domain" description="C-type lectin" evidence="3">
    <location>
        <begin position="483"/>
        <end position="601"/>
    </location>
</feature>
<organism>
    <name type="scientific">Branchiostoma floridae</name>
    <name type="common">Florida lancelet</name>
    <name type="synonym">Amphioxus</name>
    <dbReference type="NCBI Taxonomy" id="7739"/>
    <lineage>
        <taxon>Eukaryota</taxon>
        <taxon>Metazoa</taxon>
        <taxon>Chordata</taxon>
        <taxon>Cephalochordata</taxon>
        <taxon>Leptocardii</taxon>
        <taxon>Amphioxiformes</taxon>
        <taxon>Branchiostomatidae</taxon>
        <taxon>Branchiostoma</taxon>
    </lineage>
</organism>
<dbReference type="SMART" id="SM00034">
    <property type="entry name" value="CLECT"/>
    <property type="match status" value="1"/>
</dbReference>
<dbReference type="InterPro" id="IPR050801">
    <property type="entry name" value="Ca-Dep_Lectins_ImmuneDev"/>
</dbReference>
<feature type="compositionally biased region" description="Basic and acidic residues" evidence="2">
    <location>
        <begin position="80"/>
        <end position="90"/>
    </location>
</feature>
<keyword evidence="1" id="KW-0175">Coiled coil</keyword>
<dbReference type="InterPro" id="IPR001304">
    <property type="entry name" value="C-type_lectin-like"/>
</dbReference>
<feature type="non-terminal residue" evidence="4">
    <location>
        <position position="602"/>
    </location>
</feature>
<feature type="region of interest" description="Disordered" evidence="2">
    <location>
        <begin position="80"/>
        <end position="120"/>
    </location>
</feature>
<dbReference type="SUPFAM" id="SSF56436">
    <property type="entry name" value="C-type lectin-like"/>
    <property type="match status" value="1"/>
</dbReference>
<name>C3Z8R8_BRAFL</name>
<feature type="region of interest" description="Disordered" evidence="2">
    <location>
        <begin position="365"/>
        <end position="386"/>
    </location>
</feature>
<feature type="compositionally biased region" description="Low complexity" evidence="2">
    <location>
        <begin position="369"/>
        <end position="379"/>
    </location>
</feature>
<evidence type="ECO:0000256" key="2">
    <source>
        <dbReference type="SAM" id="MobiDB-lite"/>
    </source>
</evidence>
<dbReference type="Pfam" id="PF00059">
    <property type="entry name" value="Lectin_C"/>
    <property type="match status" value="1"/>
</dbReference>
<accession>C3Z8R8</accession>
<dbReference type="PANTHER" id="PTHR22801">
    <property type="entry name" value="LITHOSTATHINE"/>
    <property type="match status" value="1"/>
</dbReference>
<dbReference type="PANTHER" id="PTHR22801:SF63">
    <property type="entry name" value="C-TYPE LECTIN DOMAIN-CONTAINING PROTEIN"/>
    <property type="match status" value="1"/>
</dbReference>
<feature type="coiled-coil region" evidence="1">
    <location>
        <begin position="192"/>
        <end position="219"/>
    </location>
</feature>
<proteinExistence type="predicted"/>
<protein>
    <recommendedName>
        <fullName evidence="3">C-type lectin domain-containing protein</fullName>
    </recommendedName>
</protein>
<evidence type="ECO:0000313" key="4">
    <source>
        <dbReference type="EMBL" id="EEN51173.1"/>
    </source>
</evidence>
<dbReference type="EMBL" id="GG666594">
    <property type="protein sequence ID" value="EEN51173.1"/>
    <property type="molecule type" value="Genomic_DNA"/>
</dbReference>
<dbReference type="InterPro" id="IPR016186">
    <property type="entry name" value="C-type_lectin-like/link_sf"/>
</dbReference>
<dbReference type="InParanoid" id="C3Z8R8"/>
<dbReference type="PROSITE" id="PS50041">
    <property type="entry name" value="C_TYPE_LECTIN_2"/>
    <property type="match status" value="1"/>
</dbReference>